<dbReference type="SUPFAM" id="SSF54719">
    <property type="entry name" value="Fe,Mn superoxide dismutase (SOD), C-terminal domain"/>
    <property type="match status" value="1"/>
</dbReference>
<dbReference type="PANTHER" id="PTHR11404:SF6">
    <property type="entry name" value="SUPEROXIDE DISMUTASE [MN], MITOCHONDRIAL"/>
    <property type="match status" value="1"/>
</dbReference>
<keyword evidence="7" id="KW-1185">Reference proteome</keyword>
<dbReference type="STRING" id="1314800.A0A1B7MKY2"/>
<organism evidence="6 7">
    <name type="scientific">Rhizopogon vinicolor AM-OR11-026</name>
    <dbReference type="NCBI Taxonomy" id="1314800"/>
    <lineage>
        <taxon>Eukaryota</taxon>
        <taxon>Fungi</taxon>
        <taxon>Dikarya</taxon>
        <taxon>Basidiomycota</taxon>
        <taxon>Agaricomycotina</taxon>
        <taxon>Agaricomycetes</taxon>
        <taxon>Agaricomycetidae</taxon>
        <taxon>Boletales</taxon>
        <taxon>Suillineae</taxon>
        <taxon>Rhizopogonaceae</taxon>
        <taxon>Rhizopogon</taxon>
    </lineage>
</organism>
<dbReference type="Proteomes" id="UP000092154">
    <property type="component" value="Unassembled WGS sequence"/>
</dbReference>
<dbReference type="AlphaFoldDB" id="A0A1B7MKY2"/>
<feature type="domain" description="Manganese/iron superoxide dismutase C-terminal" evidence="5">
    <location>
        <begin position="110"/>
        <end position="140"/>
    </location>
</feature>
<name>A0A1B7MKY2_9AGAM</name>
<evidence type="ECO:0000256" key="2">
    <source>
        <dbReference type="ARBA" id="ARBA00012682"/>
    </source>
</evidence>
<proteinExistence type="inferred from homology"/>
<dbReference type="InterPro" id="IPR019832">
    <property type="entry name" value="Mn/Fe_SOD_C"/>
</dbReference>
<keyword evidence="4" id="KW-0560">Oxidoreductase</keyword>
<evidence type="ECO:0000256" key="3">
    <source>
        <dbReference type="ARBA" id="ARBA00022723"/>
    </source>
</evidence>
<dbReference type="EC" id="1.15.1.1" evidence="2"/>
<evidence type="ECO:0000313" key="6">
    <source>
        <dbReference type="EMBL" id="OAX33241.1"/>
    </source>
</evidence>
<evidence type="ECO:0000259" key="5">
    <source>
        <dbReference type="Pfam" id="PF02777"/>
    </source>
</evidence>
<dbReference type="EMBL" id="KV448807">
    <property type="protein sequence ID" value="OAX33241.1"/>
    <property type="molecule type" value="Genomic_DNA"/>
</dbReference>
<evidence type="ECO:0000256" key="1">
    <source>
        <dbReference type="ARBA" id="ARBA00008714"/>
    </source>
</evidence>
<evidence type="ECO:0000313" key="7">
    <source>
        <dbReference type="Proteomes" id="UP000092154"/>
    </source>
</evidence>
<dbReference type="PANTHER" id="PTHR11404">
    <property type="entry name" value="SUPEROXIDE DISMUTASE 2"/>
    <property type="match status" value="1"/>
</dbReference>
<dbReference type="InParanoid" id="A0A1B7MKY2"/>
<dbReference type="InterPro" id="IPR050265">
    <property type="entry name" value="Fe/Mn_Superoxide_Dismutase"/>
</dbReference>
<dbReference type="Gene3D" id="3.55.40.20">
    <property type="entry name" value="Iron/manganese superoxide dismutase, C-terminal domain"/>
    <property type="match status" value="1"/>
</dbReference>
<keyword evidence="3" id="KW-0479">Metal-binding</keyword>
<comment type="similarity">
    <text evidence="1">Belongs to the iron/manganese superoxide dismutase family.</text>
</comment>
<dbReference type="GO" id="GO:0030145">
    <property type="term" value="F:manganese ion binding"/>
    <property type="evidence" value="ECO:0007669"/>
    <property type="project" value="TreeGrafter"/>
</dbReference>
<reference evidence="6 7" key="1">
    <citation type="submission" date="2016-06" db="EMBL/GenBank/DDBJ databases">
        <title>Comparative genomics of the ectomycorrhizal sister species Rhizopogon vinicolor and Rhizopogon vesiculosus (Basidiomycota: Boletales) reveals a divergence of the mating type B locus.</title>
        <authorList>
            <consortium name="DOE Joint Genome Institute"/>
            <person name="Mujic A.B."/>
            <person name="Kuo A."/>
            <person name="Tritt A."/>
            <person name="Lipzen A."/>
            <person name="Chen C."/>
            <person name="Johnson J."/>
            <person name="Sharma A."/>
            <person name="Barry K."/>
            <person name="Grigoriev I.V."/>
            <person name="Spatafora J.W."/>
        </authorList>
    </citation>
    <scope>NUCLEOTIDE SEQUENCE [LARGE SCALE GENOMIC DNA]</scope>
    <source>
        <strain evidence="6 7">AM-OR11-026</strain>
    </source>
</reference>
<dbReference type="OrthoDB" id="239262at2759"/>
<sequence length="140" mass="15157">MATNRLAIFVVPADRGWDRTTKKYGGRVEAAFVEDKKYHHIYVDAVDASEASYTKGPAHKECITVPAALKFNSGGVISSLDNINHSVVWKNLAPTSREGKRTCGSLKPCPLKQAIDQVFGSFDELKKQFGATTAAIQGSG</sequence>
<gene>
    <name evidence="6" type="ORF">K503DRAFT_804526</name>
</gene>
<dbReference type="GO" id="GO:0004784">
    <property type="term" value="F:superoxide dismutase activity"/>
    <property type="evidence" value="ECO:0007669"/>
    <property type="project" value="UniProtKB-EC"/>
</dbReference>
<dbReference type="GO" id="GO:0005739">
    <property type="term" value="C:mitochondrion"/>
    <property type="evidence" value="ECO:0007669"/>
    <property type="project" value="TreeGrafter"/>
</dbReference>
<protein>
    <recommendedName>
        <fullName evidence="2">superoxide dismutase</fullName>
        <ecNumber evidence="2">1.15.1.1</ecNumber>
    </recommendedName>
</protein>
<dbReference type="Pfam" id="PF02777">
    <property type="entry name" value="Sod_Fe_C"/>
    <property type="match status" value="1"/>
</dbReference>
<dbReference type="InterPro" id="IPR036314">
    <property type="entry name" value="SOD_C_sf"/>
</dbReference>
<evidence type="ECO:0000256" key="4">
    <source>
        <dbReference type="ARBA" id="ARBA00023002"/>
    </source>
</evidence>
<accession>A0A1B7MKY2</accession>